<evidence type="ECO:0000259" key="12">
    <source>
        <dbReference type="Pfam" id="PF10258"/>
    </source>
</evidence>
<dbReference type="EMBL" id="VIIS01000190">
    <property type="protein sequence ID" value="KAF0312131.1"/>
    <property type="molecule type" value="Genomic_DNA"/>
</dbReference>
<comment type="caution">
    <text evidence="13">The sequence shown here is derived from an EMBL/GenBank/DDBJ whole genome shotgun (WGS) entry which is preliminary data.</text>
</comment>
<keyword evidence="7" id="KW-0694">RNA-binding</keyword>
<dbReference type="FunFam" id="1.10.10.1440:FF:000001">
    <property type="entry name" value="phosphorylated adapter RNA export protein-like"/>
    <property type="match status" value="1"/>
</dbReference>
<accession>A0A6A4XCF5</accession>
<evidence type="ECO:0000256" key="5">
    <source>
        <dbReference type="ARBA" id="ARBA00022448"/>
    </source>
</evidence>
<gene>
    <name evidence="13" type="primary">PHAX_1</name>
    <name evidence="13" type="ORF">FJT64_017122</name>
</gene>
<dbReference type="Pfam" id="PF10258">
    <property type="entry name" value="PHAX_RNA-bd"/>
    <property type="match status" value="1"/>
</dbReference>
<evidence type="ECO:0000256" key="8">
    <source>
        <dbReference type="ARBA" id="ARBA00022927"/>
    </source>
</evidence>
<keyword evidence="8" id="KW-0653">Protein transport</keyword>
<dbReference type="InterPro" id="IPR019385">
    <property type="entry name" value="PHAX_RNA-binding_domain"/>
</dbReference>
<evidence type="ECO:0000256" key="7">
    <source>
        <dbReference type="ARBA" id="ARBA00022884"/>
    </source>
</evidence>
<evidence type="ECO:0000256" key="11">
    <source>
        <dbReference type="SAM" id="MobiDB-lite"/>
    </source>
</evidence>
<dbReference type="OrthoDB" id="20573at2759"/>
<evidence type="ECO:0000256" key="2">
    <source>
        <dbReference type="ARBA" id="ARBA00004496"/>
    </source>
</evidence>
<feature type="compositionally biased region" description="Acidic residues" evidence="11">
    <location>
        <begin position="303"/>
        <end position="312"/>
    </location>
</feature>
<dbReference type="GO" id="GO:0005737">
    <property type="term" value="C:cytoplasm"/>
    <property type="evidence" value="ECO:0007669"/>
    <property type="project" value="UniProtKB-SubCell"/>
</dbReference>
<dbReference type="GO" id="GO:0005634">
    <property type="term" value="C:nucleus"/>
    <property type="evidence" value="ECO:0007669"/>
    <property type="project" value="UniProtKB-SubCell"/>
</dbReference>
<dbReference type="InterPro" id="IPR039047">
    <property type="entry name" value="PHAX"/>
</dbReference>
<comment type="similarity">
    <text evidence="3">Belongs to the PHAX family.</text>
</comment>
<evidence type="ECO:0000313" key="13">
    <source>
        <dbReference type="EMBL" id="KAF0312131.1"/>
    </source>
</evidence>
<dbReference type="GO" id="GO:0006408">
    <property type="term" value="P:snRNA export from nucleus"/>
    <property type="evidence" value="ECO:0007669"/>
    <property type="project" value="InterPro"/>
</dbReference>
<evidence type="ECO:0000256" key="10">
    <source>
        <dbReference type="ARBA" id="ARBA00030834"/>
    </source>
</evidence>
<feature type="compositionally biased region" description="Basic and acidic residues" evidence="11">
    <location>
        <begin position="133"/>
        <end position="144"/>
    </location>
</feature>
<dbReference type="PANTHER" id="PTHR13135:SF0">
    <property type="entry name" value="PHOSPHORYLATED ADAPTER RNA EXPORT PROTEIN"/>
    <property type="match status" value="1"/>
</dbReference>
<feature type="region of interest" description="Disordered" evidence="11">
    <location>
        <begin position="117"/>
        <end position="154"/>
    </location>
</feature>
<feature type="compositionally biased region" description="Basic residues" evidence="11">
    <location>
        <begin position="269"/>
        <end position="278"/>
    </location>
</feature>
<feature type="compositionally biased region" description="Pro residues" evidence="11">
    <location>
        <begin position="11"/>
        <end position="22"/>
    </location>
</feature>
<dbReference type="Proteomes" id="UP000440578">
    <property type="component" value="Unassembled WGS sequence"/>
</dbReference>
<feature type="compositionally biased region" description="Low complexity" evidence="11">
    <location>
        <begin position="54"/>
        <end position="63"/>
    </location>
</feature>
<keyword evidence="9" id="KW-0539">Nucleus</keyword>
<dbReference type="AlphaFoldDB" id="A0A6A4XCF5"/>
<organism evidence="13 14">
    <name type="scientific">Amphibalanus amphitrite</name>
    <name type="common">Striped barnacle</name>
    <name type="synonym">Balanus amphitrite</name>
    <dbReference type="NCBI Taxonomy" id="1232801"/>
    <lineage>
        <taxon>Eukaryota</taxon>
        <taxon>Metazoa</taxon>
        <taxon>Ecdysozoa</taxon>
        <taxon>Arthropoda</taxon>
        <taxon>Crustacea</taxon>
        <taxon>Multicrustacea</taxon>
        <taxon>Cirripedia</taxon>
        <taxon>Thoracica</taxon>
        <taxon>Thoracicalcarea</taxon>
        <taxon>Balanomorpha</taxon>
        <taxon>Balanoidea</taxon>
        <taxon>Balanidae</taxon>
        <taxon>Amphibalaninae</taxon>
        <taxon>Amphibalanus</taxon>
    </lineage>
</organism>
<feature type="region of interest" description="Disordered" evidence="11">
    <location>
        <begin position="1"/>
        <end position="71"/>
    </location>
</feature>
<evidence type="ECO:0000256" key="4">
    <source>
        <dbReference type="ARBA" id="ARBA00016856"/>
    </source>
</evidence>
<dbReference type="PANTHER" id="PTHR13135">
    <property type="entry name" value="CYTOSOLIC RESINIFERATOXIN BINDING PROTEIN RBP-26"/>
    <property type="match status" value="1"/>
</dbReference>
<evidence type="ECO:0000256" key="6">
    <source>
        <dbReference type="ARBA" id="ARBA00022490"/>
    </source>
</evidence>
<keyword evidence="6" id="KW-0963">Cytoplasm</keyword>
<keyword evidence="5" id="KW-0813">Transport</keyword>
<protein>
    <recommendedName>
        <fullName evidence="4">Phosphorylated adapter RNA export protein</fullName>
    </recommendedName>
    <alternativeName>
        <fullName evidence="10">RNA U small nuclear RNA export adapter protein</fullName>
    </alternativeName>
</protein>
<evidence type="ECO:0000313" key="14">
    <source>
        <dbReference type="Proteomes" id="UP000440578"/>
    </source>
</evidence>
<keyword evidence="14" id="KW-1185">Reference proteome</keyword>
<sequence>MVYTCLERPVAPRPPPIQPPPLVSDDSDSPAAADSSDSDSDSGGGRKRARPTPAAAAAAAAAAGGDSMDTGHNAEFAEAARKFQARRARLAVWSSVLAEDGITEDLAGGLGQLRSGKRVERDVESYQLPELPPRPERPSADNPRKRGFQQASQGWRKKKVESVVLEPLAVTEDSPTEQVAADIALKLREEKPEIIANVVKIIGTKKSIELFEETKSVEEGGGMLVNNWSRRRTPGGVFIQLLKTDPEVTEEQVRDVFREDRRQRDRERKVAKRRRQRARLAAVAAAAGADGSGRESGEASSDSGDEDSDADSEAAQSAGSRSERLAADGADDEPTAAEMTELGDGDELEVPNEIIFE</sequence>
<reference evidence="13 14" key="1">
    <citation type="submission" date="2019-07" db="EMBL/GenBank/DDBJ databases">
        <title>Draft genome assembly of a fouling barnacle, Amphibalanus amphitrite (Darwin, 1854): The first reference genome for Thecostraca.</title>
        <authorList>
            <person name="Kim W."/>
        </authorList>
    </citation>
    <scope>NUCLEOTIDE SEQUENCE [LARGE SCALE GENOMIC DNA]</scope>
    <source>
        <strain evidence="13">SNU_AA5</strain>
        <tissue evidence="13">Soma without cirri and trophi</tissue>
    </source>
</reference>
<dbReference type="InterPro" id="IPR038092">
    <property type="entry name" value="PHAX_RNA-binding_sf"/>
</dbReference>
<dbReference type="GO" id="GO:0003723">
    <property type="term" value="F:RNA binding"/>
    <property type="evidence" value="ECO:0007669"/>
    <property type="project" value="UniProtKB-KW"/>
</dbReference>
<name>A0A6A4XCF5_AMPAM</name>
<evidence type="ECO:0000256" key="1">
    <source>
        <dbReference type="ARBA" id="ARBA00004123"/>
    </source>
</evidence>
<feature type="region of interest" description="Disordered" evidence="11">
    <location>
        <begin position="261"/>
        <end position="357"/>
    </location>
</feature>
<proteinExistence type="inferred from homology"/>
<feature type="domain" description="Phosphorylated adapter RNA export protein RNA-binding" evidence="12">
    <location>
        <begin position="179"/>
        <end position="261"/>
    </location>
</feature>
<feature type="compositionally biased region" description="Low complexity" evidence="11">
    <location>
        <begin position="279"/>
        <end position="289"/>
    </location>
</feature>
<comment type="subcellular location">
    <subcellularLocation>
        <location evidence="2">Cytoplasm</location>
    </subcellularLocation>
    <subcellularLocation>
        <location evidence="1">Nucleus</location>
    </subcellularLocation>
</comment>
<feature type="compositionally biased region" description="Acidic residues" evidence="11">
    <location>
        <begin position="329"/>
        <end position="357"/>
    </location>
</feature>
<evidence type="ECO:0000256" key="9">
    <source>
        <dbReference type="ARBA" id="ARBA00023242"/>
    </source>
</evidence>
<dbReference type="Gene3D" id="1.10.10.1440">
    <property type="entry name" value="PHAX RNA-binding domain"/>
    <property type="match status" value="1"/>
</dbReference>
<dbReference type="GO" id="GO:0015031">
    <property type="term" value="P:protein transport"/>
    <property type="evidence" value="ECO:0007669"/>
    <property type="project" value="UniProtKB-KW"/>
</dbReference>
<evidence type="ECO:0000256" key="3">
    <source>
        <dbReference type="ARBA" id="ARBA00006094"/>
    </source>
</evidence>